<gene>
    <name evidence="1" type="ORF">ACOLOM_LOCUS6091</name>
</gene>
<keyword evidence="2" id="KW-1185">Reference proteome</keyword>
<dbReference type="Proteomes" id="UP000789525">
    <property type="component" value="Unassembled WGS sequence"/>
</dbReference>
<dbReference type="EMBL" id="CAJVPT010012038">
    <property type="protein sequence ID" value="CAG8584508.1"/>
    <property type="molecule type" value="Genomic_DNA"/>
</dbReference>
<proteinExistence type="predicted"/>
<comment type="caution">
    <text evidence="1">The sequence shown here is derived from an EMBL/GenBank/DDBJ whole genome shotgun (WGS) entry which is preliminary data.</text>
</comment>
<name>A0ACA9MDJ5_9GLOM</name>
<protein>
    <submittedName>
        <fullName evidence="1">62_t:CDS:1</fullName>
    </submittedName>
</protein>
<reference evidence="1" key="1">
    <citation type="submission" date="2021-06" db="EMBL/GenBank/DDBJ databases">
        <authorList>
            <person name="Kallberg Y."/>
            <person name="Tangrot J."/>
            <person name="Rosling A."/>
        </authorList>
    </citation>
    <scope>NUCLEOTIDE SEQUENCE</scope>
    <source>
        <strain evidence="1">CL356</strain>
    </source>
</reference>
<evidence type="ECO:0000313" key="2">
    <source>
        <dbReference type="Proteomes" id="UP000789525"/>
    </source>
</evidence>
<accession>A0ACA9MDJ5</accession>
<evidence type="ECO:0000313" key="1">
    <source>
        <dbReference type="EMBL" id="CAG8584508.1"/>
    </source>
</evidence>
<organism evidence="1 2">
    <name type="scientific">Acaulospora colombiana</name>
    <dbReference type="NCBI Taxonomy" id="27376"/>
    <lineage>
        <taxon>Eukaryota</taxon>
        <taxon>Fungi</taxon>
        <taxon>Fungi incertae sedis</taxon>
        <taxon>Mucoromycota</taxon>
        <taxon>Glomeromycotina</taxon>
        <taxon>Glomeromycetes</taxon>
        <taxon>Diversisporales</taxon>
        <taxon>Acaulosporaceae</taxon>
        <taxon>Acaulospora</taxon>
    </lineage>
</organism>
<sequence>MRSLHVQGDETSNPEQRLARDSPCENPYNLSLWDEYVPYTLTVGEGQYLIALDYGGRSLVRENISALEIGAGPKHSQPT</sequence>